<organism evidence="1 2">
    <name type="scientific">Cetraspora pellucida</name>
    <dbReference type="NCBI Taxonomy" id="1433469"/>
    <lineage>
        <taxon>Eukaryota</taxon>
        <taxon>Fungi</taxon>
        <taxon>Fungi incertae sedis</taxon>
        <taxon>Mucoromycota</taxon>
        <taxon>Glomeromycotina</taxon>
        <taxon>Glomeromycetes</taxon>
        <taxon>Diversisporales</taxon>
        <taxon>Gigasporaceae</taxon>
        <taxon>Cetraspora</taxon>
    </lineage>
</organism>
<reference evidence="1" key="1">
    <citation type="submission" date="2021-06" db="EMBL/GenBank/DDBJ databases">
        <authorList>
            <person name="Kallberg Y."/>
            <person name="Tangrot J."/>
            <person name="Rosling A."/>
        </authorList>
    </citation>
    <scope>NUCLEOTIDE SEQUENCE</scope>
    <source>
        <strain evidence="1">28 12/20/2015</strain>
    </source>
</reference>
<name>A0ACA9QPG7_9GLOM</name>
<comment type="caution">
    <text evidence="1">The sequence shown here is derived from an EMBL/GenBank/DDBJ whole genome shotgun (WGS) entry which is preliminary data.</text>
</comment>
<feature type="non-terminal residue" evidence="1">
    <location>
        <position position="1"/>
    </location>
</feature>
<dbReference type="EMBL" id="CAJVPW010048156">
    <property type="protein sequence ID" value="CAG8760822.1"/>
    <property type="molecule type" value="Genomic_DNA"/>
</dbReference>
<protein>
    <submittedName>
        <fullName evidence="1">7539_t:CDS:1</fullName>
    </submittedName>
</protein>
<dbReference type="Proteomes" id="UP000789366">
    <property type="component" value="Unassembled WGS sequence"/>
</dbReference>
<sequence length="95" mass="10934">PETKNYVMVMKYMDGGNLRQLLQNENRELNLEDKLNRLKYITYGLSTIHDQNLVHRDFHSGNILNNSDKYFKALISDLGLSCLVNSQKQGGEIFG</sequence>
<evidence type="ECO:0000313" key="2">
    <source>
        <dbReference type="Proteomes" id="UP000789366"/>
    </source>
</evidence>
<gene>
    <name evidence="1" type="ORF">SPELUC_LOCUS15127</name>
</gene>
<feature type="non-terminal residue" evidence="1">
    <location>
        <position position="95"/>
    </location>
</feature>
<evidence type="ECO:0000313" key="1">
    <source>
        <dbReference type="EMBL" id="CAG8760822.1"/>
    </source>
</evidence>
<proteinExistence type="predicted"/>
<accession>A0ACA9QPG7</accession>
<keyword evidence="2" id="KW-1185">Reference proteome</keyword>